<dbReference type="GO" id="GO:0009908">
    <property type="term" value="P:flower development"/>
    <property type="evidence" value="ECO:0007669"/>
    <property type="project" value="UniProtKB-ARBA"/>
</dbReference>
<evidence type="ECO:0000256" key="4">
    <source>
        <dbReference type="ARBA" id="ARBA00023163"/>
    </source>
</evidence>
<keyword evidence="4" id="KW-0804">Transcription</keyword>
<evidence type="ECO:0000313" key="7">
    <source>
        <dbReference type="EMBL" id="KAL1546750.1"/>
    </source>
</evidence>
<evidence type="ECO:0000313" key="8">
    <source>
        <dbReference type="Proteomes" id="UP001567538"/>
    </source>
</evidence>
<dbReference type="PROSITE" id="PS50090">
    <property type="entry name" value="MYB_LIKE"/>
    <property type="match status" value="1"/>
</dbReference>
<dbReference type="EMBL" id="JBEAFC010000008">
    <property type="protein sequence ID" value="KAL1546750.1"/>
    <property type="molecule type" value="Genomic_DNA"/>
</dbReference>
<organism evidence="7 8">
    <name type="scientific">Salvia divinorum</name>
    <name type="common">Maria pastora</name>
    <name type="synonym">Diviner's sage</name>
    <dbReference type="NCBI Taxonomy" id="28513"/>
    <lineage>
        <taxon>Eukaryota</taxon>
        <taxon>Viridiplantae</taxon>
        <taxon>Streptophyta</taxon>
        <taxon>Embryophyta</taxon>
        <taxon>Tracheophyta</taxon>
        <taxon>Spermatophyta</taxon>
        <taxon>Magnoliopsida</taxon>
        <taxon>eudicotyledons</taxon>
        <taxon>Gunneridae</taxon>
        <taxon>Pentapetalae</taxon>
        <taxon>asterids</taxon>
        <taxon>lamiids</taxon>
        <taxon>Lamiales</taxon>
        <taxon>Lamiaceae</taxon>
        <taxon>Nepetoideae</taxon>
        <taxon>Mentheae</taxon>
        <taxon>Salviinae</taxon>
        <taxon>Salvia</taxon>
        <taxon>Salvia subgen. Calosphace</taxon>
    </lineage>
</organism>
<dbReference type="Proteomes" id="UP001567538">
    <property type="component" value="Unassembled WGS sequence"/>
</dbReference>
<evidence type="ECO:0000256" key="3">
    <source>
        <dbReference type="ARBA" id="ARBA00023015"/>
    </source>
</evidence>
<gene>
    <name evidence="7" type="primary">RL6</name>
    <name evidence="7" type="ORF">AAHA92_23305</name>
</gene>
<dbReference type="InterPro" id="IPR001005">
    <property type="entry name" value="SANT/Myb"/>
</dbReference>
<dbReference type="Gene3D" id="1.10.10.60">
    <property type="entry name" value="Homeodomain-like"/>
    <property type="match status" value="1"/>
</dbReference>
<proteinExistence type="predicted"/>
<dbReference type="InterPro" id="IPR044636">
    <property type="entry name" value="RADIALIS-like"/>
</dbReference>
<sequence>MASSASWTFEENKRFENALAVYDKETPDRWRNLAAAVGGTKTEEDVKLHYQRLVDDIELIESGKWPLPNYKDDYFLRHNID</sequence>
<keyword evidence="5" id="KW-0539">Nucleus</keyword>
<reference evidence="7 8" key="1">
    <citation type="submission" date="2024-06" db="EMBL/GenBank/DDBJ databases">
        <title>A chromosome level genome sequence of Diviner's sage (Salvia divinorum).</title>
        <authorList>
            <person name="Ford S.A."/>
            <person name="Ro D.-K."/>
            <person name="Ness R.W."/>
            <person name="Phillips M.A."/>
        </authorList>
    </citation>
    <scope>NUCLEOTIDE SEQUENCE [LARGE SCALE GENOMIC DNA]</scope>
    <source>
        <strain evidence="7">SAF-2024a</strain>
        <tissue evidence="7">Leaf</tissue>
    </source>
</reference>
<evidence type="ECO:0000259" key="6">
    <source>
        <dbReference type="PROSITE" id="PS50090"/>
    </source>
</evidence>
<comment type="caution">
    <text evidence="7">The sequence shown here is derived from an EMBL/GenBank/DDBJ whole genome shotgun (WGS) entry which is preliminary data.</text>
</comment>
<dbReference type="FunFam" id="1.10.10.60:FF:000154">
    <property type="entry name" value="Transcription factor SRM1"/>
    <property type="match status" value="1"/>
</dbReference>
<dbReference type="SUPFAM" id="SSF46689">
    <property type="entry name" value="Homeodomain-like"/>
    <property type="match status" value="1"/>
</dbReference>
<protein>
    <submittedName>
        <fullName evidence="7">Protein RADIALIS-like 6</fullName>
    </submittedName>
</protein>
<dbReference type="AlphaFoldDB" id="A0ABD1GRJ3"/>
<dbReference type="SMART" id="SM00717">
    <property type="entry name" value="SANT"/>
    <property type="match status" value="1"/>
</dbReference>
<evidence type="ECO:0000256" key="1">
    <source>
        <dbReference type="ARBA" id="ARBA00004123"/>
    </source>
</evidence>
<keyword evidence="3" id="KW-0805">Transcription regulation</keyword>
<dbReference type="PANTHER" id="PTHR43952:SF89">
    <property type="entry name" value="PROTEIN RADIALIS-LIKE 3"/>
    <property type="match status" value="1"/>
</dbReference>
<comment type="subcellular location">
    <subcellularLocation>
        <location evidence="1">Nucleus</location>
    </subcellularLocation>
</comment>
<keyword evidence="2" id="KW-0217">Developmental protein</keyword>
<dbReference type="CDD" id="cd00167">
    <property type="entry name" value="SANT"/>
    <property type="match status" value="1"/>
</dbReference>
<keyword evidence="8" id="KW-1185">Reference proteome</keyword>
<name>A0ABD1GRJ3_SALDI</name>
<dbReference type="GO" id="GO:0005634">
    <property type="term" value="C:nucleus"/>
    <property type="evidence" value="ECO:0007669"/>
    <property type="project" value="UniProtKB-SubCell"/>
</dbReference>
<evidence type="ECO:0000256" key="5">
    <source>
        <dbReference type="ARBA" id="ARBA00023242"/>
    </source>
</evidence>
<feature type="domain" description="Myb-like" evidence="6">
    <location>
        <begin position="1"/>
        <end position="54"/>
    </location>
</feature>
<evidence type="ECO:0000256" key="2">
    <source>
        <dbReference type="ARBA" id="ARBA00022473"/>
    </source>
</evidence>
<dbReference type="InterPro" id="IPR009057">
    <property type="entry name" value="Homeodomain-like_sf"/>
</dbReference>
<accession>A0ABD1GRJ3</accession>
<dbReference type="PANTHER" id="PTHR43952">
    <property type="entry name" value="MYB FAMILY TRANSCRIPTION FACTOR-RELATED"/>
    <property type="match status" value="1"/>
</dbReference>
<dbReference type="Pfam" id="PF00249">
    <property type="entry name" value="Myb_DNA-binding"/>
    <property type="match status" value="1"/>
</dbReference>
<dbReference type="GO" id="GO:0048262">
    <property type="term" value="P:determination of dorsal/ventral asymmetry"/>
    <property type="evidence" value="ECO:0007669"/>
    <property type="project" value="UniProtKB-ARBA"/>
</dbReference>